<keyword evidence="1" id="KW-1133">Transmembrane helix</keyword>
<dbReference type="Proteomes" id="UP000799437">
    <property type="component" value="Unassembled WGS sequence"/>
</dbReference>
<reference evidence="3" key="1">
    <citation type="journal article" date="2020" name="Stud. Mycol.">
        <title>101 Dothideomycetes genomes: a test case for predicting lifestyles and emergence of pathogens.</title>
        <authorList>
            <person name="Haridas S."/>
            <person name="Albert R."/>
            <person name="Binder M."/>
            <person name="Bloem J."/>
            <person name="Labutti K."/>
            <person name="Salamov A."/>
            <person name="Andreopoulos B."/>
            <person name="Baker S."/>
            <person name="Barry K."/>
            <person name="Bills G."/>
            <person name="Bluhm B."/>
            <person name="Cannon C."/>
            <person name="Castanera R."/>
            <person name="Culley D."/>
            <person name="Daum C."/>
            <person name="Ezra D."/>
            <person name="Gonzalez J."/>
            <person name="Henrissat B."/>
            <person name="Kuo A."/>
            <person name="Liang C."/>
            <person name="Lipzen A."/>
            <person name="Lutzoni F."/>
            <person name="Magnuson J."/>
            <person name="Mondo S."/>
            <person name="Nolan M."/>
            <person name="Ohm R."/>
            <person name="Pangilinan J."/>
            <person name="Park H.-J."/>
            <person name="Ramirez L."/>
            <person name="Alfaro M."/>
            <person name="Sun H."/>
            <person name="Tritt A."/>
            <person name="Yoshinaga Y."/>
            <person name="Zwiers L.-H."/>
            <person name="Turgeon B."/>
            <person name="Goodwin S."/>
            <person name="Spatafora J."/>
            <person name="Crous P."/>
            <person name="Grigoriev I."/>
        </authorList>
    </citation>
    <scope>NUCLEOTIDE SEQUENCE</scope>
    <source>
        <strain evidence="3">CBS 121739</strain>
    </source>
</reference>
<feature type="domain" description="Calcineurin-like phosphoesterase" evidence="2">
    <location>
        <begin position="218"/>
        <end position="468"/>
    </location>
</feature>
<dbReference type="PANTHER" id="PTHR32440:SF0">
    <property type="entry name" value="PHOSPHATASE DCR2-RELATED"/>
    <property type="match status" value="1"/>
</dbReference>
<evidence type="ECO:0000313" key="4">
    <source>
        <dbReference type="Proteomes" id="UP000799437"/>
    </source>
</evidence>
<proteinExistence type="predicted"/>
<dbReference type="InterPro" id="IPR029052">
    <property type="entry name" value="Metallo-depent_PP-like"/>
</dbReference>
<dbReference type="SUPFAM" id="SSF56300">
    <property type="entry name" value="Metallo-dependent phosphatases"/>
    <property type="match status" value="1"/>
</dbReference>
<organism evidence="3 4">
    <name type="scientific">Pseudovirgaria hyperparasitica</name>
    <dbReference type="NCBI Taxonomy" id="470096"/>
    <lineage>
        <taxon>Eukaryota</taxon>
        <taxon>Fungi</taxon>
        <taxon>Dikarya</taxon>
        <taxon>Ascomycota</taxon>
        <taxon>Pezizomycotina</taxon>
        <taxon>Dothideomycetes</taxon>
        <taxon>Dothideomycetes incertae sedis</taxon>
        <taxon>Acrospermales</taxon>
        <taxon>Acrospermaceae</taxon>
        <taxon>Pseudovirgaria</taxon>
    </lineage>
</organism>
<keyword evidence="4" id="KW-1185">Reference proteome</keyword>
<evidence type="ECO:0000256" key="1">
    <source>
        <dbReference type="SAM" id="Phobius"/>
    </source>
</evidence>
<protein>
    <submittedName>
        <fullName evidence="3">Metallo-dependent phosphatase</fullName>
    </submittedName>
</protein>
<dbReference type="GO" id="GO:0005737">
    <property type="term" value="C:cytoplasm"/>
    <property type="evidence" value="ECO:0007669"/>
    <property type="project" value="TreeGrafter"/>
</dbReference>
<name>A0A6A6W383_9PEZI</name>
<dbReference type="CDD" id="cd07383">
    <property type="entry name" value="MPP_Dcr2"/>
    <property type="match status" value="1"/>
</dbReference>
<dbReference type="AlphaFoldDB" id="A0A6A6W383"/>
<keyword evidence="1" id="KW-0812">Transmembrane</keyword>
<accession>A0A6A6W383</accession>
<dbReference type="Gene3D" id="3.60.21.10">
    <property type="match status" value="1"/>
</dbReference>
<dbReference type="RefSeq" id="XP_033598841.1">
    <property type="nucleotide sequence ID" value="XM_033746133.1"/>
</dbReference>
<dbReference type="EMBL" id="ML996575">
    <property type="protein sequence ID" value="KAF2756390.1"/>
    <property type="molecule type" value="Genomic_DNA"/>
</dbReference>
<dbReference type="PANTHER" id="PTHR32440">
    <property type="entry name" value="PHOSPHATASE DCR2-RELATED-RELATED"/>
    <property type="match status" value="1"/>
</dbReference>
<dbReference type="OrthoDB" id="783096at2759"/>
<dbReference type="GeneID" id="54487187"/>
<gene>
    <name evidence="3" type="ORF">EJ05DRAFT_493617</name>
</gene>
<feature type="transmembrane region" description="Helical" evidence="1">
    <location>
        <begin position="9"/>
        <end position="26"/>
    </location>
</feature>
<dbReference type="InterPro" id="IPR004843">
    <property type="entry name" value="Calcineurin-like_PHP"/>
</dbReference>
<sequence>MTRRLVRTGIQLLVFASVFIFVLLFIDRRYTVLPASIHSHLPAHHPGLVITDITVESCSGLNLISSCRLDPDRWHRIEKDLYLKKGWLPTKAFVHIRRSREEDLTEDDKVVIDVKVGRTNPTLGDKEESSAQWELRPGQIWLKRSVKKHESDSKRAVTAVDVLFGTDAVEPRPGWEIKDIPIAMDGITAGLEPKLSIRRGKPHKMEPAQPRIRKDGKFKILQVSDLHLSTGVGACREPEPAGYHGGKCEADPRTLEFVGKMLDDEKPDMVVFSGDQVNGDTAPDSQTAIFKFAELVIKRQIPYATIYGNHDDEGSLNRASMMALTETLPYSVSEAGPSDIDGVGNYYVEVLVHGSGRHSALTLYFVDSHGYSPDERNFEGYDWIKPNQISWFKDTATALSKSETHTHYTHIHLDMAFIHIPLPEYIDPENEVVGMVREGVTAPAFNSHFKNALVEQGISVLSCGHDHANEYCAISHDQERNPQLWMCYAGGSGFGGYGGYDGYIRRVRVFEIDTADARITTWKRVEYPTGSEERIDEQTIVNAGKAVHQ</sequence>
<evidence type="ECO:0000313" key="3">
    <source>
        <dbReference type="EMBL" id="KAF2756390.1"/>
    </source>
</evidence>
<dbReference type="GO" id="GO:0004721">
    <property type="term" value="F:phosphoprotein phosphatase activity"/>
    <property type="evidence" value="ECO:0007669"/>
    <property type="project" value="TreeGrafter"/>
</dbReference>
<dbReference type="FunFam" id="3.60.21.10:FF:000054">
    <property type="entry name" value="DCR2p Phosphoesterase"/>
    <property type="match status" value="1"/>
</dbReference>
<keyword evidence="1" id="KW-0472">Membrane</keyword>
<evidence type="ECO:0000259" key="2">
    <source>
        <dbReference type="Pfam" id="PF00149"/>
    </source>
</evidence>
<dbReference type="Pfam" id="PF00149">
    <property type="entry name" value="Metallophos"/>
    <property type="match status" value="1"/>
</dbReference>